<dbReference type="EMBL" id="CP002581">
    <property type="protein sequence ID" value="AJK48380.1"/>
    <property type="molecule type" value="Genomic_DNA"/>
</dbReference>
<proteinExistence type="predicted"/>
<dbReference type="Pfam" id="PF07024">
    <property type="entry name" value="ImpE"/>
    <property type="match status" value="1"/>
</dbReference>
<dbReference type="Gene3D" id="1.25.40.10">
    <property type="entry name" value="Tetratricopeptide repeat domain"/>
    <property type="match status" value="1"/>
</dbReference>
<dbReference type="KEGG" id="bgp:BGL_2c02840"/>
<dbReference type="AlphaFoldDB" id="A0A0B6S522"/>
<evidence type="ECO:0000313" key="1">
    <source>
        <dbReference type="EMBL" id="AJK48380.1"/>
    </source>
</evidence>
<reference evidence="1 2" key="2">
    <citation type="journal article" date="2016" name="Appl. Microbiol. Biotechnol.">
        <title>Mutations improving production and secretion of extracellular lipase by Burkholderia glumae PG1.</title>
        <authorList>
            <person name="Knapp A."/>
            <person name="Voget S."/>
            <person name="Gao R."/>
            <person name="Zaburannyi N."/>
            <person name="Krysciak D."/>
            <person name="Breuer M."/>
            <person name="Hauer B."/>
            <person name="Streit W.R."/>
            <person name="Muller R."/>
            <person name="Daniel R."/>
            <person name="Jaeger K.E."/>
        </authorList>
    </citation>
    <scope>NUCLEOTIDE SEQUENCE [LARGE SCALE GENOMIC DNA]</scope>
    <source>
        <strain evidence="1 2">PG1</strain>
    </source>
</reference>
<dbReference type="PIRSF" id="PIRSF029288">
    <property type="entry name" value="SciE_ImpE"/>
    <property type="match status" value="1"/>
</dbReference>
<organism evidence="1 2">
    <name type="scientific">Burkholderia plantarii</name>
    <dbReference type="NCBI Taxonomy" id="41899"/>
    <lineage>
        <taxon>Bacteria</taxon>
        <taxon>Pseudomonadati</taxon>
        <taxon>Pseudomonadota</taxon>
        <taxon>Betaproteobacteria</taxon>
        <taxon>Burkholderiales</taxon>
        <taxon>Burkholderiaceae</taxon>
        <taxon>Burkholderia</taxon>
    </lineage>
</organism>
<evidence type="ECO:0000313" key="2">
    <source>
        <dbReference type="Proteomes" id="UP000031838"/>
    </source>
</evidence>
<dbReference type="InterPro" id="IPR009211">
    <property type="entry name" value="TagJ"/>
</dbReference>
<accession>A0A0B6S522</accession>
<sequence>MNGIADVNLTPAITRPAALLANGQLDEALRALSAEVRSRPADAALRVFLFQLLAIHGDWERAGHQLKVAAELDAGNAPMATAYAFALRGELERDAVLAGAKSPLLAGEPAAWHASLLRSLHALTERRVKAALELRAAAFDAAETVAGTIDGEPFDWLADADPRFGPCLELILKSGYVWVPFSQLRSLTFDAPADLRDKIWAPVRIVWLSGAESVGFVPCRYAGSERSGIADLALAAGTSWTEHGEDCFTGRGQRMLVTDRAEYPLLDVRSITIDAR</sequence>
<dbReference type="Proteomes" id="UP000031838">
    <property type="component" value="Chromosome 2"/>
</dbReference>
<dbReference type="InterPro" id="IPR011990">
    <property type="entry name" value="TPR-like_helical_dom_sf"/>
</dbReference>
<keyword evidence="2" id="KW-1185">Reference proteome</keyword>
<gene>
    <name evidence="1" type="ORF">BGL_2c02840</name>
</gene>
<name>A0A0B6S522_BURPL</name>
<dbReference type="SUPFAM" id="SSF144059">
    <property type="entry name" value="ImpE-like"/>
    <property type="match status" value="1"/>
</dbReference>
<protein>
    <submittedName>
        <fullName evidence="1">Putative virulence protein, SciE type</fullName>
    </submittedName>
</protein>
<dbReference type="HOGENOM" id="CLU_087908_1_0_4"/>
<reference evidence="2" key="1">
    <citation type="submission" date="2011-03" db="EMBL/GenBank/DDBJ databases">
        <authorList>
            <person name="Voget S."/>
            <person name="Streit W.R."/>
            <person name="Jaeger K.E."/>
            <person name="Daniel R."/>
        </authorList>
    </citation>
    <scope>NUCLEOTIDE SEQUENCE [LARGE SCALE GENOMIC DNA]</scope>
    <source>
        <strain evidence="2">PG1</strain>
    </source>
</reference>